<accession>A0A171A0M5</accession>
<reference evidence="2" key="1">
    <citation type="submission" date="2016-04" db="EMBL/GenBank/DDBJ databases">
        <title>Draft genome sequence of Paludibacter jiangxiensis strain NM7.</title>
        <authorList>
            <person name="Qiu Y."/>
            <person name="Matsuura N."/>
            <person name="Ohashi A."/>
            <person name="Tourlousse M.D."/>
            <person name="Sekiguchi Y."/>
        </authorList>
    </citation>
    <scope>NUCLEOTIDE SEQUENCE [LARGE SCALE GENOMIC DNA]</scope>
    <source>
        <strain evidence="2">NM7</strain>
    </source>
</reference>
<sequence length="53" mass="6080">MTKPNKETPVLKGIDAINFINEMKEADVNKACRVEKERTFNHFAQLAAISNFR</sequence>
<evidence type="ECO:0000313" key="2">
    <source>
        <dbReference type="Proteomes" id="UP000076586"/>
    </source>
</evidence>
<reference evidence="2" key="2">
    <citation type="journal article" date="2017" name="Genome Announc.">
        <title>Draft genome sequence of Paludibacter jiangxiensis NM7(T), a propionate-producing fermentative bacterium.</title>
        <authorList>
            <person name="Qiu Y.-L."/>
            <person name="Tourlousse D.M."/>
            <person name="Matsuura N."/>
            <person name="Ohashi A."/>
            <person name="Sekiguchi Y."/>
        </authorList>
    </citation>
    <scope>NUCLEOTIDE SEQUENCE [LARGE SCALE GENOMIC DNA]</scope>
    <source>
        <strain evidence="2">NM7</strain>
    </source>
</reference>
<dbReference type="EMBL" id="BDCR01000003">
    <property type="protein sequence ID" value="GAT63188.1"/>
    <property type="molecule type" value="Genomic_DNA"/>
</dbReference>
<protein>
    <submittedName>
        <fullName evidence="1">Uncharacterized protein</fullName>
    </submittedName>
</protein>
<evidence type="ECO:0000313" key="1">
    <source>
        <dbReference type="EMBL" id="GAT63188.1"/>
    </source>
</evidence>
<name>A0A171A0M5_9BACT</name>
<dbReference type="AlphaFoldDB" id="A0A171A0M5"/>
<dbReference type="STRING" id="681398.PJIAN_3503"/>
<gene>
    <name evidence="1" type="ORF">PJIAN_3503</name>
</gene>
<organism evidence="1 2">
    <name type="scientific">Paludibacter jiangxiensis</name>
    <dbReference type="NCBI Taxonomy" id="681398"/>
    <lineage>
        <taxon>Bacteria</taxon>
        <taxon>Pseudomonadati</taxon>
        <taxon>Bacteroidota</taxon>
        <taxon>Bacteroidia</taxon>
        <taxon>Bacteroidales</taxon>
        <taxon>Paludibacteraceae</taxon>
        <taxon>Paludibacter</taxon>
    </lineage>
</organism>
<keyword evidence="2" id="KW-1185">Reference proteome</keyword>
<proteinExistence type="predicted"/>
<dbReference type="RefSeq" id="WP_172795595.1">
    <property type="nucleotide sequence ID" value="NZ_BDCR01000003.1"/>
</dbReference>
<comment type="caution">
    <text evidence="1">The sequence shown here is derived from an EMBL/GenBank/DDBJ whole genome shotgun (WGS) entry which is preliminary data.</text>
</comment>
<dbReference type="Proteomes" id="UP000076586">
    <property type="component" value="Unassembled WGS sequence"/>
</dbReference>